<gene>
    <name evidence="2" type="ORF">PAPOLLO_LOCUS12968</name>
</gene>
<evidence type="ECO:0000313" key="3">
    <source>
        <dbReference type="Proteomes" id="UP000691718"/>
    </source>
</evidence>
<evidence type="ECO:0000256" key="1">
    <source>
        <dbReference type="SAM" id="MobiDB-lite"/>
    </source>
</evidence>
<sequence>MVIIANDRGVVPDSNLREFGLKDIISNVVATEELSGLLSRLYRSALQSNRPLVVIIDKNSLQENPRYPLQPSSLLATSHEKDDEVIPSVYLLQSENSPPQKRGPRKYELTKNRYNRRPIYKHKSHLHRYRSNYGLRAFTNKTPSPVIKTLLRFKNEINCEANDECQDQCKELTNGKNSENCMEKCEEKFECEPESDNSCDGESEDCGNKSKDTSTRFYGPVTDKPRCLRC</sequence>
<dbReference type="EMBL" id="CAJQZP010000927">
    <property type="protein sequence ID" value="CAG4996302.1"/>
    <property type="molecule type" value="Genomic_DNA"/>
</dbReference>
<feature type="compositionally biased region" description="Acidic residues" evidence="1">
    <location>
        <begin position="192"/>
        <end position="205"/>
    </location>
</feature>
<keyword evidence="3" id="KW-1185">Reference proteome</keyword>
<organism evidence="2 3">
    <name type="scientific">Parnassius apollo</name>
    <name type="common">Apollo butterfly</name>
    <name type="synonym">Papilio apollo</name>
    <dbReference type="NCBI Taxonomy" id="110799"/>
    <lineage>
        <taxon>Eukaryota</taxon>
        <taxon>Metazoa</taxon>
        <taxon>Ecdysozoa</taxon>
        <taxon>Arthropoda</taxon>
        <taxon>Hexapoda</taxon>
        <taxon>Insecta</taxon>
        <taxon>Pterygota</taxon>
        <taxon>Neoptera</taxon>
        <taxon>Endopterygota</taxon>
        <taxon>Lepidoptera</taxon>
        <taxon>Glossata</taxon>
        <taxon>Ditrysia</taxon>
        <taxon>Papilionoidea</taxon>
        <taxon>Papilionidae</taxon>
        <taxon>Parnassiinae</taxon>
        <taxon>Parnassini</taxon>
        <taxon>Parnassius</taxon>
        <taxon>Parnassius</taxon>
    </lineage>
</organism>
<dbReference type="OrthoDB" id="7489286at2759"/>
<reference evidence="2" key="1">
    <citation type="submission" date="2021-04" db="EMBL/GenBank/DDBJ databases">
        <authorList>
            <person name="Tunstrom K."/>
        </authorList>
    </citation>
    <scope>NUCLEOTIDE SEQUENCE</scope>
</reference>
<dbReference type="AlphaFoldDB" id="A0A8S3X350"/>
<evidence type="ECO:0000313" key="2">
    <source>
        <dbReference type="EMBL" id="CAG4996302.1"/>
    </source>
</evidence>
<dbReference type="Proteomes" id="UP000691718">
    <property type="component" value="Unassembled WGS sequence"/>
</dbReference>
<protein>
    <submittedName>
        <fullName evidence="2">(apollo) hypothetical protein</fullName>
    </submittedName>
</protein>
<comment type="caution">
    <text evidence="2">The sequence shown here is derived from an EMBL/GenBank/DDBJ whole genome shotgun (WGS) entry which is preliminary data.</text>
</comment>
<name>A0A8S3X350_PARAO</name>
<accession>A0A8S3X350</accession>
<feature type="region of interest" description="Disordered" evidence="1">
    <location>
        <begin position="192"/>
        <end position="224"/>
    </location>
</feature>
<proteinExistence type="predicted"/>